<dbReference type="Gene3D" id="1.25.40.390">
    <property type="match status" value="1"/>
</dbReference>
<keyword evidence="5" id="KW-0998">Cell outer membrane</keyword>
<sequence>MKTKSIISKSWAVVAGVLLFTACSLEEFNPSGGPTAEEHYSTPEGYGELINACYFPLTRSWTGGGEDYTVYSAECGTDLWTCPKGEGWMKEIFYYTGLNGGTAHLNEPWQSSYESVNYCNAAIHLIDNAGFTNDAERNAKVAEAHFLRAFFNFFLVEQFGAVYLPLEETTSPITDVPRSSVAEFYNLIFADLKFAMQYLPKIQEERGRATRGAAYHLYAKASLQYASYDDVSNKTELYTDAKNAALELINNQASYGLRLYDDPSEVFDVANNKNNEEAIWVATHSQSSTLNPRGSKYWNRVYKQFGLLQSTNQCGIVWDINSEFVKCENRIMPTRALLDLYGNKDTRYDAYFRENYIANGDYTWSAGDCSKFGKDPAVFEGKKTISVGELGMSFTRQDIADPFSLDYACLDRDLVYNEDGTINTNYTNVGHPVLKKYEAPGMYAGELHKSFSWADHLVYRFAETYLLAAEACFRLGETPTAVTYFNVIRNRACENHDGSMNVAASDINTDFILAERGRELCGEYTRFMDLKRMGKTVFAQYVNSNPDIKARGAFNADVHFLRPIPEKSELNYQTNPEVFQNPGY</sequence>
<keyword evidence="4" id="KW-0472">Membrane</keyword>
<evidence type="ECO:0000313" key="10">
    <source>
        <dbReference type="Proteomes" id="UP001163821"/>
    </source>
</evidence>
<evidence type="ECO:0000256" key="5">
    <source>
        <dbReference type="ARBA" id="ARBA00023237"/>
    </source>
</evidence>
<comment type="caution">
    <text evidence="9">The sequence shown here is derived from an EMBL/GenBank/DDBJ whole genome shotgun (WGS) entry which is preliminary data.</text>
</comment>
<evidence type="ECO:0000259" key="8">
    <source>
        <dbReference type="Pfam" id="PF14322"/>
    </source>
</evidence>
<evidence type="ECO:0000259" key="7">
    <source>
        <dbReference type="Pfam" id="PF07980"/>
    </source>
</evidence>
<reference evidence="9" key="1">
    <citation type="submission" date="2022-10" db="EMBL/GenBank/DDBJ databases">
        <title>Gaoshiqiia sediminis gen. nov., sp. nov., isolated from coastal sediment.</title>
        <authorList>
            <person name="Yu W.X."/>
            <person name="Mu D.S."/>
            <person name="Du J.Z."/>
            <person name="Liang Y.Q."/>
        </authorList>
    </citation>
    <scope>NUCLEOTIDE SEQUENCE</scope>
    <source>
        <strain evidence="9">A06</strain>
    </source>
</reference>
<evidence type="ECO:0000313" key="9">
    <source>
        <dbReference type="EMBL" id="MCW0483103.1"/>
    </source>
</evidence>
<accession>A0AA41Y8W4</accession>
<dbReference type="Pfam" id="PF14322">
    <property type="entry name" value="SusD-like_3"/>
    <property type="match status" value="1"/>
</dbReference>
<dbReference type="SUPFAM" id="SSF48452">
    <property type="entry name" value="TPR-like"/>
    <property type="match status" value="1"/>
</dbReference>
<evidence type="ECO:0000256" key="3">
    <source>
        <dbReference type="ARBA" id="ARBA00022729"/>
    </source>
</evidence>
<keyword evidence="3 6" id="KW-0732">Signal</keyword>
<evidence type="ECO:0000256" key="1">
    <source>
        <dbReference type="ARBA" id="ARBA00004442"/>
    </source>
</evidence>
<dbReference type="InterPro" id="IPR012944">
    <property type="entry name" value="SusD_RagB_dom"/>
</dbReference>
<protein>
    <submittedName>
        <fullName evidence="9">RagB/SusD family nutrient uptake outer membrane protein</fullName>
    </submittedName>
</protein>
<comment type="subcellular location">
    <subcellularLocation>
        <location evidence="1">Cell outer membrane</location>
    </subcellularLocation>
</comment>
<evidence type="ECO:0000256" key="2">
    <source>
        <dbReference type="ARBA" id="ARBA00006275"/>
    </source>
</evidence>
<feature type="domain" description="SusD-like N-terminal" evidence="8">
    <location>
        <begin position="105"/>
        <end position="221"/>
    </location>
</feature>
<comment type="similarity">
    <text evidence="2">Belongs to the SusD family.</text>
</comment>
<feature type="domain" description="RagB/SusD" evidence="7">
    <location>
        <begin position="298"/>
        <end position="584"/>
    </location>
</feature>
<feature type="chain" id="PRO_5041303256" evidence="6">
    <location>
        <begin position="26"/>
        <end position="584"/>
    </location>
</feature>
<evidence type="ECO:0000256" key="4">
    <source>
        <dbReference type="ARBA" id="ARBA00023136"/>
    </source>
</evidence>
<gene>
    <name evidence="9" type="ORF">N2K84_10205</name>
</gene>
<proteinExistence type="inferred from homology"/>
<dbReference type="Pfam" id="PF07980">
    <property type="entry name" value="SusD_RagB"/>
    <property type="match status" value="1"/>
</dbReference>
<dbReference type="GO" id="GO:0009279">
    <property type="term" value="C:cell outer membrane"/>
    <property type="evidence" value="ECO:0007669"/>
    <property type="project" value="UniProtKB-SubCell"/>
</dbReference>
<dbReference type="EMBL" id="JAPAAF010000012">
    <property type="protein sequence ID" value="MCW0483103.1"/>
    <property type="molecule type" value="Genomic_DNA"/>
</dbReference>
<dbReference type="InterPro" id="IPR011990">
    <property type="entry name" value="TPR-like_helical_dom_sf"/>
</dbReference>
<feature type="signal peptide" evidence="6">
    <location>
        <begin position="1"/>
        <end position="25"/>
    </location>
</feature>
<dbReference type="RefSeq" id="WP_282591705.1">
    <property type="nucleotide sequence ID" value="NZ_JAPAAF010000012.1"/>
</dbReference>
<organism evidence="9 10">
    <name type="scientific">Gaoshiqia sediminis</name>
    <dbReference type="NCBI Taxonomy" id="2986998"/>
    <lineage>
        <taxon>Bacteria</taxon>
        <taxon>Pseudomonadati</taxon>
        <taxon>Bacteroidota</taxon>
        <taxon>Bacteroidia</taxon>
        <taxon>Marinilabiliales</taxon>
        <taxon>Prolixibacteraceae</taxon>
        <taxon>Gaoshiqia</taxon>
    </lineage>
</organism>
<dbReference type="PROSITE" id="PS51257">
    <property type="entry name" value="PROKAR_LIPOPROTEIN"/>
    <property type="match status" value="1"/>
</dbReference>
<evidence type="ECO:0000256" key="6">
    <source>
        <dbReference type="SAM" id="SignalP"/>
    </source>
</evidence>
<keyword evidence="10" id="KW-1185">Reference proteome</keyword>
<dbReference type="InterPro" id="IPR033985">
    <property type="entry name" value="SusD-like_N"/>
</dbReference>
<dbReference type="AlphaFoldDB" id="A0AA41Y8W4"/>
<dbReference type="Proteomes" id="UP001163821">
    <property type="component" value="Unassembled WGS sequence"/>
</dbReference>
<name>A0AA41Y8W4_9BACT</name>